<reference evidence="3" key="1">
    <citation type="submission" date="2015-08" db="EMBL/GenBank/DDBJ databases">
        <title>Fjat-10028 dsm 16317.</title>
        <authorList>
            <person name="Liu B."/>
            <person name="Wang J."/>
            <person name="Zhu Y."/>
            <person name="Liu G."/>
            <person name="Chen Q."/>
            <person name="Chen Z."/>
            <person name="Lan J."/>
            <person name="Che J."/>
            <person name="Ge C."/>
            <person name="Shi H."/>
            <person name="Pan Z."/>
            <person name="Liu X."/>
        </authorList>
    </citation>
    <scope>NUCLEOTIDE SEQUENCE [LARGE SCALE GENOMIC DNA]</scope>
    <source>
        <strain evidence="3">DSM 16317</strain>
    </source>
</reference>
<keyword evidence="3" id="KW-1185">Reference proteome</keyword>
<protein>
    <submittedName>
        <fullName evidence="2">Uncharacterized protein</fullName>
    </submittedName>
</protein>
<evidence type="ECO:0000313" key="3">
    <source>
        <dbReference type="Proteomes" id="UP000036867"/>
    </source>
</evidence>
<sequence length="63" mass="7438">MNYKIFEILSRFILVVIFSMISISALSIWLKTIFIIVLLLISFKIGNVLEKNKNKDYIMTIHF</sequence>
<keyword evidence="1" id="KW-1133">Transmembrane helix</keyword>
<name>A0A0M0LLD0_9BACL</name>
<accession>A0A0M0LLD0</accession>
<keyword evidence="1" id="KW-0472">Membrane</keyword>
<proteinExistence type="predicted"/>
<dbReference type="EMBL" id="LILB01000001">
    <property type="protein sequence ID" value="KOO51498.1"/>
    <property type="molecule type" value="Genomic_DNA"/>
</dbReference>
<evidence type="ECO:0000256" key="1">
    <source>
        <dbReference type="SAM" id="Phobius"/>
    </source>
</evidence>
<dbReference type="AlphaFoldDB" id="A0A0M0LLD0"/>
<feature type="transmembrane region" description="Helical" evidence="1">
    <location>
        <begin position="12"/>
        <end position="41"/>
    </location>
</feature>
<comment type="caution">
    <text evidence="2">The sequence shown here is derived from an EMBL/GenBank/DDBJ whole genome shotgun (WGS) entry which is preliminary data.</text>
</comment>
<gene>
    <name evidence="2" type="ORF">AMD00_03235</name>
</gene>
<evidence type="ECO:0000313" key="2">
    <source>
        <dbReference type="EMBL" id="KOO51498.1"/>
    </source>
</evidence>
<organism evidence="2 3">
    <name type="scientific">Viridibacillus arvi</name>
    <dbReference type="NCBI Taxonomy" id="263475"/>
    <lineage>
        <taxon>Bacteria</taxon>
        <taxon>Bacillati</taxon>
        <taxon>Bacillota</taxon>
        <taxon>Bacilli</taxon>
        <taxon>Bacillales</taxon>
        <taxon>Caryophanaceae</taxon>
        <taxon>Viridibacillus</taxon>
    </lineage>
</organism>
<dbReference type="Proteomes" id="UP000036867">
    <property type="component" value="Unassembled WGS sequence"/>
</dbReference>
<keyword evidence="1" id="KW-0812">Transmembrane</keyword>
<dbReference type="STRING" id="263475.AMD00_03235"/>